<dbReference type="GO" id="GO:0071555">
    <property type="term" value="P:cell wall organization"/>
    <property type="evidence" value="ECO:0007669"/>
    <property type="project" value="UniProtKB-KW"/>
</dbReference>
<dbReference type="PANTHER" id="PTHR33308:SF9">
    <property type="entry name" value="PEPTIDOGLYCAN HYDROLASE FLGJ"/>
    <property type="match status" value="1"/>
</dbReference>
<evidence type="ECO:0000256" key="2">
    <source>
        <dbReference type="ARBA" id="ARBA00004418"/>
    </source>
</evidence>
<evidence type="ECO:0000256" key="11">
    <source>
        <dbReference type="ARBA" id="ARBA00030835"/>
    </source>
</evidence>
<dbReference type="GO" id="GO:0016798">
    <property type="term" value="F:hydrolase activity, acting on glycosyl bonds"/>
    <property type="evidence" value="ECO:0007669"/>
    <property type="project" value="UniProtKB-KW"/>
</dbReference>
<evidence type="ECO:0000256" key="1">
    <source>
        <dbReference type="ARBA" id="ARBA00002954"/>
    </source>
</evidence>
<keyword evidence="13" id="KW-0966">Cell projection</keyword>
<keyword evidence="8" id="KW-0378">Hydrolase</keyword>
<evidence type="ECO:0000256" key="7">
    <source>
        <dbReference type="ARBA" id="ARBA00022795"/>
    </source>
</evidence>
<dbReference type="InterPro" id="IPR002901">
    <property type="entry name" value="MGlyc_endo_b_GlcNAc-like_dom"/>
</dbReference>
<dbReference type="GO" id="GO:0071973">
    <property type="term" value="P:bacterial-type flagellum-dependent cell motility"/>
    <property type="evidence" value="ECO:0007669"/>
    <property type="project" value="TreeGrafter"/>
</dbReference>
<comment type="subcellular location">
    <subcellularLocation>
        <location evidence="2">Periplasm</location>
    </subcellularLocation>
</comment>
<keyword evidence="10" id="KW-0961">Cell wall biogenesis/degradation</keyword>
<proteinExistence type="inferred from homology"/>
<evidence type="ECO:0000256" key="10">
    <source>
        <dbReference type="ARBA" id="ARBA00023316"/>
    </source>
</evidence>
<keyword evidence="6" id="KW-0574">Periplasm</keyword>
<evidence type="ECO:0000256" key="8">
    <source>
        <dbReference type="ARBA" id="ARBA00022801"/>
    </source>
</evidence>
<evidence type="ECO:0000313" key="13">
    <source>
        <dbReference type="EMBL" id="SDX44467.1"/>
    </source>
</evidence>
<dbReference type="RefSeq" id="WP_090229633.1">
    <property type="nucleotide sequence ID" value="NZ_FNNU01000004.1"/>
</dbReference>
<comment type="similarity">
    <text evidence="3">In the N-terminal section; belongs to the FlgJ family.</text>
</comment>
<evidence type="ECO:0000256" key="3">
    <source>
        <dbReference type="ARBA" id="ARBA00006880"/>
    </source>
</evidence>
<dbReference type="Gene3D" id="1.10.530.10">
    <property type="match status" value="1"/>
</dbReference>
<evidence type="ECO:0000313" key="14">
    <source>
        <dbReference type="Proteomes" id="UP000243778"/>
    </source>
</evidence>
<keyword evidence="9" id="KW-0326">Glycosidase</keyword>
<evidence type="ECO:0000256" key="9">
    <source>
        <dbReference type="ARBA" id="ARBA00023295"/>
    </source>
</evidence>
<keyword evidence="13" id="KW-0969">Cilium</keyword>
<gene>
    <name evidence="13" type="ORF">SAMN05216287_2941</name>
</gene>
<evidence type="ECO:0000256" key="6">
    <source>
        <dbReference type="ARBA" id="ARBA00022764"/>
    </source>
</evidence>
<organism evidence="13 14">
    <name type="scientific">Pseudomonas kuykendallii</name>
    <dbReference type="NCBI Taxonomy" id="1007099"/>
    <lineage>
        <taxon>Bacteria</taxon>
        <taxon>Pseudomonadati</taxon>
        <taxon>Pseudomonadota</taxon>
        <taxon>Gammaproteobacteria</taxon>
        <taxon>Pseudomonadales</taxon>
        <taxon>Pseudomonadaceae</taxon>
        <taxon>Pseudomonas</taxon>
    </lineage>
</organism>
<name>A0A1H3BRI8_9PSED</name>
<keyword evidence="14" id="KW-1185">Reference proteome</keyword>
<dbReference type="OrthoDB" id="289937at2"/>
<accession>A0A1H3BRI8</accession>
<feature type="domain" description="Mannosyl-glycoprotein endo-beta-N-acetylglucosamidase-like" evidence="12">
    <location>
        <begin position="247"/>
        <end position="405"/>
    </location>
</feature>
<evidence type="ECO:0000259" key="12">
    <source>
        <dbReference type="SMART" id="SM00047"/>
    </source>
</evidence>
<dbReference type="PANTHER" id="PTHR33308">
    <property type="entry name" value="PEPTIDOGLYCAN HYDROLASE FLGJ"/>
    <property type="match status" value="1"/>
</dbReference>
<sequence>MDSRLGGNYSSNTDSGSVTDLNRLAAMKGKNRDSAENVKKVAQEFESLFLSQMMKSMRSANEVLADKDSPFSSQTSKQYQDMHDQQLAMNLSKEGGIGLAGVLERQLSHTTSGAGRKNPFAQSGDAAAVTATTEKGKTQPNGAVWPSSSKKLAAVDPTRDDSKLINQRRLSLPASISQRIAAGIVPDSAEKTAAVASIAEQIGSDWKQVQQSAQTQAANPFQNRIAGLDKSAAPASISKADAVAATSEKTRFSSKEDFIQTMLPMAEAAAKRIGVDPRYLVAQAALETGWGKHMIRQADGSNANNLFGIKSHGWKGGSVNAVTNEYVGGKEVKEVAKFRTYDSYADSFHDYVDFLQTNERYGDALKTNGNSEKFMTELQEAGYATDPRYARKVNQIARSMDTYHSIQTLASVGSGTTRI</sequence>
<comment type="function">
    <text evidence="1">Flagellum-specific muramidase which hydrolyzes the peptidoglycan layer to assemble the rod structure in the periplasmic space.</text>
</comment>
<dbReference type="SMART" id="SM00047">
    <property type="entry name" value="LYZ2"/>
    <property type="match status" value="1"/>
</dbReference>
<dbReference type="GO" id="GO:0044780">
    <property type="term" value="P:bacterial-type flagellum assembly"/>
    <property type="evidence" value="ECO:0007669"/>
    <property type="project" value="InterPro"/>
</dbReference>
<protein>
    <recommendedName>
        <fullName evidence="5">Peptidoglycan hydrolase FlgJ</fullName>
    </recommendedName>
    <alternativeName>
        <fullName evidence="11">Muramidase FlgJ</fullName>
    </alternativeName>
</protein>
<dbReference type="GO" id="GO:0042597">
    <property type="term" value="C:periplasmic space"/>
    <property type="evidence" value="ECO:0007669"/>
    <property type="project" value="UniProtKB-SubCell"/>
</dbReference>
<dbReference type="InterPro" id="IPR013377">
    <property type="entry name" value="FlgJ"/>
</dbReference>
<dbReference type="Gene3D" id="2.10.70.40">
    <property type="entry name" value="peptidoglycan hydrolase"/>
    <property type="match status" value="1"/>
</dbReference>
<dbReference type="STRING" id="1007099.SAMN05216287_2941"/>
<dbReference type="SUPFAM" id="SSF53955">
    <property type="entry name" value="Lysozyme-like"/>
    <property type="match status" value="1"/>
</dbReference>
<reference evidence="14" key="1">
    <citation type="submission" date="2016-10" db="EMBL/GenBank/DDBJ databases">
        <authorList>
            <person name="Varghese N."/>
            <person name="Submissions S."/>
        </authorList>
    </citation>
    <scope>NUCLEOTIDE SEQUENCE [LARGE SCALE GENOMIC DNA]</scope>
    <source>
        <strain evidence="14">NRRL B-59562</strain>
    </source>
</reference>
<dbReference type="InterPro" id="IPR051056">
    <property type="entry name" value="Glycosyl_Hydrolase_73"/>
</dbReference>
<dbReference type="InterPro" id="IPR019301">
    <property type="entry name" value="Flagellar_prot_FlgJ_N"/>
</dbReference>
<dbReference type="Proteomes" id="UP000243778">
    <property type="component" value="Unassembled WGS sequence"/>
</dbReference>
<comment type="similarity">
    <text evidence="4">In the C-terminal section; belongs to the glycosyl hydrolase 73 family.</text>
</comment>
<dbReference type="InterPro" id="IPR023346">
    <property type="entry name" value="Lysozyme-like_dom_sf"/>
</dbReference>
<dbReference type="Pfam" id="PF10135">
    <property type="entry name" value="Rod-binding"/>
    <property type="match status" value="1"/>
</dbReference>
<keyword evidence="13" id="KW-0282">Flagellum</keyword>
<evidence type="ECO:0000256" key="5">
    <source>
        <dbReference type="ARBA" id="ARBA00013433"/>
    </source>
</evidence>
<dbReference type="GO" id="GO:0004040">
    <property type="term" value="F:amidase activity"/>
    <property type="evidence" value="ECO:0007669"/>
    <property type="project" value="InterPro"/>
</dbReference>
<dbReference type="EMBL" id="FNNU01000004">
    <property type="protein sequence ID" value="SDX44467.1"/>
    <property type="molecule type" value="Genomic_DNA"/>
</dbReference>
<evidence type="ECO:0000256" key="4">
    <source>
        <dbReference type="ARBA" id="ARBA00007974"/>
    </source>
</evidence>
<dbReference type="Pfam" id="PF01832">
    <property type="entry name" value="Glucosaminidase"/>
    <property type="match status" value="1"/>
</dbReference>
<keyword evidence="7" id="KW-1005">Bacterial flagellum biogenesis</keyword>
<dbReference type="NCBIfam" id="TIGR02541">
    <property type="entry name" value="flagell_FlgJ"/>
    <property type="match status" value="1"/>
</dbReference>
<dbReference type="AlphaFoldDB" id="A0A1H3BRI8"/>